<evidence type="ECO:0000313" key="4">
    <source>
        <dbReference type="Proteomes" id="UP000095649"/>
    </source>
</evidence>
<dbReference type="EC" id="3.1.4.46" evidence="3"/>
<organism evidence="3 4">
    <name type="scientific">Faecalibacterium prausnitzii</name>
    <dbReference type="NCBI Taxonomy" id="853"/>
    <lineage>
        <taxon>Bacteria</taxon>
        <taxon>Bacillati</taxon>
        <taxon>Bacillota</taxon>
        <taxon>Clostridia</taxon>
        <taxon>Eubacteriales</taxon>
        <taxon>Oscillospiraceae</taxon>
        <taxon>Faecalibacterium</taxon>
    </lineage>
</organism>
<dbReference type="Proteomes" id="UP000095649">
    <property type="component" value="Unassembled WGS sequence"/>
</dbReference>
<name>A0A173S640_9FIRM</name>
<evidence type="ECO:0000259" key="2">
    <source>
        <dbReference type="PROSITE" id="PS51704"/>
    </source>
</evidence>
<keyword evidence="3" id="KW-0378">Hydrolase</keyword>
<feature type="compositionally biased region" description="Low complexity" evidence="1">
    <location>
        <begin position="322"/>
        <end position="348"/>
    </location>
</feature>
<dbReference type="PANTHER" id="PTHR46211:SF1">
    <property type="entry name" value="GLYCEROPHOSPHODIESTER PHOSPHODIESTERASE, CYTOPLASMIC"/>
    <property type="match status" value="1"/>
</dbReference>
<feature type="domain" description="GP-PDE" evidence="2">
    <location>
        <begin position="3"/>
        <end position="317"/>
    </location>
</feature>
<evidence type="ECO:0000313" key="3">
    <source>
        <dbReference type="EMBL" id="CUM85803.1"/>
    </source>
</evidence>
<evidence type="ECO:0000256" key="1">
    <source>
        <dbReference type="SAM" id="MobiDB-lite"/>
    </source>
</evidence>
<dbReference type="Gene3D" id="3.20.20.190">
    <property type="entry name" value="Phosphatidylinositol (PI) phosphodiesterase"/>
    <property type="match status" value="1"/>
</dbReference>
<dbReference type="SUPFAM" id="SSF51695">
    <property type="entry name" value="PLC-like phosphodiesterases"/>
    <property type="match status" value="1"/>
</dbReference>
<proteinExistence type="predicted"/>
<dbReference type="AlphaFoldDB" id="A0A173S640"/>
<dbReference type="EMBL" id="CYXN01000004">
    <property type="protein sequence ID" value="CUM85803.1"/>
    <property type="molecule type" value="Genomic_DNA"/>
</dbReference>
<feature type="region of interest" description="Disordered" evidence="1">
    <location>
        <begin position="317"/>
        <end position="348"/>
    </location>
</feature>
<dbReference type="InterPro" id="IPR030395">
    <property type="entry name" value="GP_PDE_dom"/>
</dbReference>
<dbReference type="GO" id="GO:0008889">
    <property type="term" value="F:glycerophosphodiester phosphodiesterase activity"/>
    <property type="evidence" value="ECO:0007669"/>
    <property type="project" value="UniProtKB-EC"/>
</dbReference>
<dbReference type="PANTHER" id="PTHR46211">
    <property type="entry name" value="GLYCEROPHOSPHORYL DIESTER PHOSPHODIESTERASE"/>
    <property type="match status" value="1"/>
</dbReference>
<gene>
    <name evidence="3" type="primary">ugpQ_2</name>
    <name evidence="3" type="ORF">ERS852582_00857</name>
</gene>
<accession>A0A173S640</accession>
<dbReference type="InterPro" id="IPR017946">
    <property type="entry name" value="PLC-like_Pdiesterase_TIM-brl"/>
</dbReference>
<protein>
    <submittedName>
        <fullName evidence="3">Glycerophosphoryl diester phosphodiesterase</fullName>
        <ecNumber evidence="3">3.1.4.46</ecNumber>
    </submittedName>
</protein>
<dbReference type="PROSITE" id="PS51704">
    <property type="entry name" value="GP_PDE"/>
    <property type="match status" value="1"/>
</dbReference>
<reference evidence="3 4" key="1">
    <citation type="submission" date="2015-09" db="EMBL/GenBank/DDBJ databases">
        <authorList>
            <consortium name="Pathogen Informatics"/>
        </authorList>
    </citation>
    <scope>NUCLEOTIDE SEQUENCE [LARGE SCALE GENOMIC DNA]</scope>
    <source>
        <strain evidence="3 4">2789STDY5834970</strain>
    </source>
</reference>
<dbReference type="RefSeq" id="WP_055185478.1">
    <property type="nucleotide sequence ID" value="NZ_CYXN01000004.1"/>
</dbReference>
<dbReference type="OrthoDB" id="384721at2"/>
<dbReference type="Pfam" id="PF03009">
    <property type="entry name" value="GDPD"/>
    <property type="match status" value="2"/>
</dbReference>
<sequence length="348" mass="39022">MTPQIIAHRGASYLAPENTLTAFKKAMEIGADGVEMDVQQTIDAGLVIHHDYMIDLHTDISGKIYDMTMGDLKELDFGSWKDVSFQDEKIATLQEAMELCKQMPGCTVHLELKSTMDNDPDFVPRVLEVLQQTEMVEQVILVSFNHALLRQAKQLMPELRVGALVYGELESMLLPPPIIWKDLGLTNGMEDMEAMDAALPESAADEENCSWMTRWMTDKVSMLRASFPGESLNEIYKNLMAQRDLPAYIRSLDFVPEWVSCEYHTAYKNAGFIDKLHEMGIKVSLWTVDTEDSVRSLLRTSADAYITNRPDRVREWMEKEQAATAPTETATAESAPTAEADAGTAATE</sequence>
<dbReference type="GO" id="GO:0006629">
    <property type="term" value="P:lipid metabolic process"/>
    <property type="evidence" value="ECO:0007669"/>
    <property type="project" value="InterPro"/>
</dbReference>